<comment type="caution">
    <text evidence="3">The sequence shown here is derived from an EMBL/GenBank/DDBJ whole genome shotgun (WGS) entry which is preliminary data.</text>
</comment>
<dbReference type="RefSeq" id="WP_272138691.1">
    <property type="nucleotide sequence ID" value="NZ_JAQNDM010000002.1"/>
</dbReference>
<dbReference type="EMBL" id="JAQNDM010000002">
    <property type="protein sequence ID" value="MDC0709812.1"/>
    <property type="molecule type" value="Genomic_DNA"/>
</dbReference>
<sequence length="190" mass="19603">MNPKPVEEPVSDGTLQASRSPSAGKALLYLVIIAVIVFIAASVLWFAQCISESYTWANLSAESAYRNGHLAPATALEAVLAFSRARDAALVKGGALLLCFIVVALGALIVLEGTKAVYSLSLKQGARKSALETSSPGLVMITLGLSLAYGVMLHDSTIDLSLGGASGAGPSERTSPPPLDPTHEPPPPPP</sequence>
<accession>A0ABT5D813</accession>
<feature type="compositionally biased region" description="Pro residues" evidence="1">
    <location>
        <begin position="175"/>
        <end position="190"/>
    </location>
</feature>
<feature type="transmembrane region" description="Helical" evidence="2">
    <location>
        <begin position="89"/>
        <end position="111"/>
    </location>
</feature>
<proteinExistence type="predicted"/>
<protein>
    <submittedName>
        <fullName evidence="3">Uncharacterized protein</fullName>
    </submittedName>
</protein>
<organism evidence="3 4">
    <name type="scientific">Stigmatella ashevillensis</name>
    <dbReference type="NCBI Taxonomy" id="2995309"/>
    <lineage>
        <taxon>Bacteria</taxon>
        <taxon>Pseudomonadati</taxon>
        <taxon>Myxococcota</taxon>
        <taxon>Myxococcia</taxon>
        <taxon>Myxococcales</taxon>
        <taxon>Cystobacterineae</taxon>
        <taxon>Archangiaceae</taxon>
        <taxon>Stigmatella</taxon>
    </lineage>
</organism>
<evidence type="ECO:0000313" key="4">
    <source>
        <dbReference type="Proteomes" id="UP001221838"/>
    </source>
</evidence>
<reference evidence="3 4" key="1">
    <citation type="submission" date="2022-11" db="EMBL/GenBank/DDBJ databases">
        <title>Minimal conservation of predation-associated metabolite biosynthetic gene clusters underscores biosynthetic potential of Myxococcota including descriptions for ten novel species: Archangium lansinium sp. nov., Myxococcus landrumus sp. nov., Nannocystis bai.</title>
        <authorList>
            <person name="Ahearne A."/>
            <person name="Stevens C."/>
            <person name="Dowd S."/>
        </authorList>
    </citation>
    <scope>NUCLEOTIDE SEQUENCE [LARGE SCALE GENOMIC DNA]</scope>
    <source>
        <strain evidence="3 4">NCWAL01</strain>
    </source>
</reference>
<keyword evidence="2" id="KW-0812">Transmembrane</keyword>
<gene>
    <name evidence="3" type="ORF">POL68_15170</name>
</gene>
<feature type="region of interest" description="Disordered" evidence="1">
    <location>
        <begin position="163"/>
        <end position="190"/>
    </location>
</feature>
<keyword evidence="4" id="KW-1185">Reference proteome</keyword>
<evidence type="ECO:0000313" key="3">
    <source>
        <dbReference type="EMBL" id="MDC0709812.1"/>
    </source>
</evidence>
<evidence type="ECO:0000256" key="2">
    <source>
        <dbReference type="SAM" id="Phobius"/>
    </source>
</evidence>
<dbReference type="Proteomes" id="UP001221838">
    <property type="component" value="Unassembled WGS sequence"/>
</dbReference>
<feature type="transmembrane region" description="Helical" evidence="2">
    <location>
        <begin position="131"/>
        <end position="152"/>
    </location>
</feature>
<feature type="transmembrane region" description="Helical" evidence="2">
    <location>
        <begin position="26"/>
        <end position="47"/>
    </location>
</feature>
<evidence type="ECO:0000256" key="1">
    <source>
        <dbReference type="SAM" id="MobiDB-lite"/>
    </source>
</evidence>
<name>A0ABT5D813_9BACT</name>
<keyword evidence="2" id="KW-0472">Membrane</keyword>
<keyword evidence="2" id="KW-1133">Transmembrane helix</keyword>